<dbReference type="HOGENOM" id="CLU_2296057_0_0_1"/>
<keyword evidence="3" id="KW-1185">Reference proteome</keyword>
<keyword evidence="1" id="KW-0812">Transmembrane</keyword>
<evidence type="ECO:0000313" key="2">
    <source>
        <dbReference type="EnsemblPlants" id="OB07G11230.1"/>
    </source>
</evidence>
<dbReference type="EnsemblPlants" id="OB07G11230.1">
    <property type="protein sequence ID" value="OB07G11230.1"/>
    <property type="gene ID" value="OB07G11230"/>
</dbReference>
<reference evidence="2" key="1">
    <citation type="journal article" date="2013" name="Nat. Commun.">
        <title>Whole-genome sequencing of Oryza brachyantha reveals mechanisms underlying Oryza genome evolution.</title>
        <authorList>
            <person name="Chen J."/>
            <person name="Huang Q."/>
            <person name="Gao D."/>
            <person name="Wang J."/>
            <person name="Lang Y."/>
            <person name="Liu T."/>
            <person name="Li B."/>
            <person name="Bai Z."/>
            <person name="Luis Goicoechea J."/>
            <person name="Liang C."/>
            <person name="Chen C."/>
            <person name="Zhang W."/>
            <person name="Sun S."/>
            <person name="Liao Y."/>
            <person name="Zhang X."/>
            <person name="Yang L."/>
            <person name="Song C."/>
            <person name="Wang M."/>
            <person name="Shi J."/>
            <person name="Liu G."/>
            <person name="Liu J."/>
            <person name="Zhou H."/>
            <person name="Zhou W."/>
            <person name="Yu Q."/>
            <person name="An N."/>
            <person name="Chen Y."/>
            <person name="Cai Q."/>
            <person name="Wang B."/>
            <person name="Liu B."/>
            <person name="Min J."/>
            <person name="Huang Y."/>
            <person name="Wu H."/>
            <person name="Li Z."/>
            <person name="Zhang Y."/>
            <person name="Yin Y."/>
            <person name="Song W."/>
            <person name="Jiang J."/>
            <person name="Jackson S.A."/>
            <person name="Wing R.A."/>
            <person name="Wang J."/>
            <person name="Chen M."/>
        </authorList>
    </citation>
    <scope>NUCLEOTIDE SEQUENCE [LARGE SCALE GENOMIC DNA]</scope>
    <source>
        <strain evidence="2">cv. IRGC 101232</strain>
    </source>
</reference>
<dbReference type="Gramene" id="OB07G11230.1">
    <property type="protein sequence ID" value="OB07G11230.1"/>
    <property type="gene ID" value="OB07G11230"/>
</dbReference>
<proteinExistence type="predicted"/>
<dbReference type="Proteomes" id="UP000006038">
    <property type="component" value="Chromosome 7"/>
</dbReference>
<organism evidence="2">
    <name type="scientific">Oryza brachyantha</name>
    <name type="common">malo sina</name>
    <dbReference type="NCBI Taxonomy" id="4533"/>
    <lineage>
        <taxon>Eukaryota</taxon>
        <taxon>Viridiplantae</taxon>
        <taxon>Streptophyta</taxon>
        <taxon>Embryophyta</taxon>
        <taxon>Tracheophyta</taxon>
        <taxon>Spermatophyta</taxon>
        <taxon>Magnoliopsida</taxon>
        <taxon>Liliopsida</taxon>
        <taxon>Poales</taxon>
        <taxon>Poaceae</taxon>
        <taxon>BOP clade</taxon>
        <taxon>Oryzoideae</taxon>
        <taxon>Oryzeae</taxon>
        <taxon>Oryzinae</taxon>
        <taxon>Oryza</taxon>
    </lineage>
</organism>
<reference evidence="2" key="2">
    <citation type="submission" date="2013-04" db="UniProtKB">
        <authorList>
            <consortium name="EnsemblPlants"/>
        </authorList>
    </citation>
    <scope>IDENTIFICATION</scope>
</reference>
<dbReference type="AlphaFoldDB" id="J3MI91"/>
<keyword evidence="1" id="KW-0472">Membrane</keyword>
<name>J3MI91_ORYBR</name>
<evidence type="ECO:0000256" key="1">
    <source>
        <dbReference type="SAM" id="Phobius"/>
    </source>
</evidence>
<protein>
    <submittedName>
        <fullName evidence="2">Uncharacterized protein</fullName>
    </submittedName>
</protein>
<keyword evidence="1" id="KW-1133">Transmembrane helix</keyword>
<accession>J3MI91</accession>
<feature type="transmembrane region" description="Helical" evidence="1">
    <location>
        <begin position="31"/>
        <end position="49"/>
    </location>
</feature>
<evidence type="ECO:0000313" key="3">
    <source>
        <dbReference type="Proteomes" id="UP000006038"/>
    </source>
</evidence>
<feature type="transmembrane region" description="Helical" evidence="1">
    <location>
        <begin position="73"/>
        <end position="95"/>
    </location>
</feature>
<sequence>MPCFFVSLARARALSLSACTHDMLFRRTKHLSYTFLYFISVPLFVVYFIRKFMVFEKVFPHARMICFCAMPRIYSVPFFSLFHSFILCSRSSIFYEKVYGF</sequence>